<keyword evidence="4" id="KW-1185">Reference proteome</keyword>
<protein>
    <submittedName>
        <fullName evidence="3">Uncharacterized protein</fullName>
    </submittedName>
</protein>
<feature type="signal peptide" evidence="2">
    <location>
        <begin position="1"/>
        <end position="28"/>
    </location>
</feature>
<accession>A0A3Q7HD85</accession>
<dbReference type="Gramene" id="Solyc07g055145.1.1">
    <property type="protein sequence ID" value="Solyc07g055145.1.1"/>
    <property type="gene ID" value="Solyc07g055145.1"/>
</dbReference>
<evidence type="ECO:0000256" key="1">
    <source>
        <dbReference type="SAM" id="MobiDB-lite"/>
    </source>
</evidence>
<dbReference type="EnsemblPlants" id="Solyc07g055145.1.1">
    <property type="protein sequence ID" value="Solyc07g055145.1.1"/>
    <property type="gene ID" value="Solyc07g055145.1"/>
</dbReference>
<proteinExistence type="predicted"/>
<reference evidence="3" key="2">
    <citation type="submission" date="2019-01" db="UniProtKB">
        <authorList>
            <consortium name="EnsemblPlants"/>
        </authorList>
    </citation>
    <scope>IDENTIFICATION</scope>
    <source>
        <strain evidence="3">cv. Heinz 1706</strain>
    </source>
</reference>
<keyword evidence="2" id="KW-0732">Signal</keyword>
<reference evidence="3" key="1">
    <citation type="journal article" date="2012" name="Nature">
        <title>The tomato genome sequence provides insights into fleshy fruit evolution.</title>
        <authorList>
            <consortium name="Tomato Genome Consortium"/>
        </authorList>
    </citation>
    <scope>NUCLEOTIDE SEQUENCE [LARGE SCALE GENOMIC DNA]</scope>
    <source>
        <strain evidence="3">cv. Heinz 1706</strain>
    </source>
</reference>
<dbReference type="Proteomes" id="UP000004994">
    <property type="component" value="Chromosome 7"/>
</dbReference>
<evidence type="ECO:0000313" key="3">
    <source>
        <dbReference type="EnsemblPlants" id="Solyc07g055145.1.1"/>
    </source>
</evidence>
<organism evidence="3">
    <name type="scientific">Solanum lycopersicum</name>
    <name type="common">Tomato</name>
    <name type="synonym">Lycopersicon esculentum</name>
    <dbReference type="NCBI Taxonomy" id="4081"/>
    <lineage>
        <taxon>Eukaryota</taxon>
        <taxon>Viridiplantae</taxon>
        <taxon>Streptophyta</taxon>
        <taxon>Embryophyta</taxon>
        <taxon>Tracheophyta</taxon>
        <taxon>Spermatophyta</taxon>
        <taxon>Magnoliopsida</taxon>
        <taxon>eudicotyledons</taxon>
        <taxon>Gunneridae</taxon>
        <taxon>Pentapetalae</taxon>
        <taxon>asterids</taxon>
        <taxon>lamiids</taxon>
        <taxon>Solanales</taxon>
        <taxon>Solanaceae</taxon>
        <taxon>Solanoideae</taxon>
        <taxon>Solaneae</taxon>
        <taxon>Solanum</taxon>
        <taxon>Solanum subgen. Lycopersicon</taxon>
    </lineage>
</organism>
<dbReference type="AlphaFoldDB" id="A0A3Q7HD85"/>
<feature type="region of interest" description="Disordered" evidence="1">
    <location>
        <begin position="100"/>
        <end position="133"/>
    </location>
</feature>
<dbReference type="InParanoid" id="A0A3Q7HD85"/>
<sequence length="169" mass="18703">MMHSGKMSNVSTAGLRIMMMIFILNAGSQEVGKQTGEIAGGWRAPVDKNRHITDYPVRTNQLTLPRNLTRHFKPIKKQSERGRQKLRDWNPLQATTIATTSATATTTATSTTSTTATDTATSSSTTSTTSIHDDSISSTKIRTTISTNRLRLGFLFLLRYFVIFKMIST</sequence>
<name>A0A3Q7HD85_SOLLC</name>
<evidence type="ECO:0000313" key="4">
    <source>
        <dbReference type="Proteomes" id="UP000004994"/>
    </source>
</evidence>
<feature type="chain" id="PRO_5018554279" evidence="2">
    <location>
        <begin position="29"/>
        <end position="169"/>
    </location>
</feature>
<evidence type="ECO:0000256" key="2">
    <source>
        <dbReference type="SAM" id="SignalP"/>
    </source>
</evidence>